<dbReference type="InterPro" id="IPR013830">
    <property type="entry name" value="SGNH_hydro"/>
</dbReference>
<dbReference type="Pfam" id="PF13472">
    <property type="entry name" value="Lipase_GDSL_2"/>
    <property type="match status" value="1"/>
</dbReference>
<organism evidence="3">
    <name type="scientific">hydrothermal vent metagenome</name>
    <dbReference type="NCBI Taxonomy" id="652676"/>
    <lineage>
        <taxon>unclassified sequences</taxon>
        <taxon>metagenomes</taxon>
        <taxon>ecological metagenomes</taxon>
    </lineage>
</organism>
<reference evidence="3" key="1">
    <citation type="submission" date="2018-06" db="EMBL/GenBank/DDBJ databases">
        <authorList>
            <person name="Zhirakovskaya E."/>
        </authorList>
    </citation>
    <scope>NUCLEOTIDE SEQUENCE</scope>
</reference>
<evidence type="ECO:0000256" key="1">
    <source>
        <dbReference type="SAM" id="Phobius"/>
    </source>
</evidence>
<dbReference type="AlphaFoldDB" id="A0A3B0WN88"/>
<sequence>MKHVQNKVLIIYLIILQLSIACFLIYPESSYRLLVKFGVLSQDPDSTSHYKEMLRFHLQMDENVPDKAILFIGDSITQSLVTSAVTPKSVNFGIGSDTTVGVLNRVALYRSVQSSAAIVLAIGVNDLKLRENKQIIHNYKKIISLLPTDTPLLFSAIFPINENVRNDVWNNRIHALNKIMEAHCVSRVNCYFLNTGEKFLNEDSSIKQEYVMQDGIHLSNKGYNMWILDLKDTLSYILNIR</sequence>
<feature type="transmembrane region" description="Helical" evidence="1">
    <location>
        <begin position="9"/>
        <end position="26"/>
    </location>
</feature>
<protein>
    <recommendedName>
        <fullName evidence="2">SGNH hydrolase-type esterase domain-containing protein</fullName>
    </recommendedName>
</protein>
<dbReference type="Gene3D" id="3.40.50.1110">
    <property type="entry name" value="SGNH hydrolase"/>
    <property type="match status" value="1"/>
</dbReference>
<proteinExistence type="predicted"/>
<keyword evidence="1" id="KW-1133">Transmembrane helix</keyword>
<dbReference type="InterPro" id="IPR036514">
    <property type="entry name" value="SGNH_hydro_sf"/>
</dbReference>
<dbReference type="SUPFAM" id="SSF52266">
    <property type="entry name" value="SGNH hydrolase"/>
    <property type="match status" value="1"/>
</dbReference>
<dbReference type="PROSITE" id="PS51257">
    <property type="entry name" value="PROKAR_LIPOPROTEIN"/>
    <property type="match status" value="1"/>
</dbReference>
<dbReference type="EMBL" id="UOFE01000024">
    <property type="protein sequence ID" value="VAW52107.1"/>
    <property type="molecule type" value="Genomic_DNA"/>
</dbReference>
<keyword evidence="1" id="KW-0812">Transmembrane</keyword>
<gene>
    <name evidence="3" type="ORF">MNBD_GAMMA05-639</name>
</gene>
<feature type="domain" description="SGNH hydrolase-type esterase" evidence="2">
    <location>
        <begin position="72"/>
        <end position="223"/>
    </location>
</feature>
<keyword evidence="1" id="KW-0472">Membrane</keyword>
<name>A0A3B0WN88_9ZZZZ</name>
<evidence type="ECO:0000313" key="3">
    <source>
        <dbReference type="EMBL" id="VAW52107.1"/>
    </source>
</evidence>
<accession>A0A3B0WN88</accession>
<evidence type="ECO:0000259" key="2">
    <source>
        <dbReference type="Pfam" id="PF13472"/>
    </source>
</evidence>